<feature type="non-terminal residue" evidence="1">
    <location>
        <position position="13"/>
    </location>
</feature>
<comment type="caution">
    <text evidence="1">The sequence shown here is derived from an EMBL/GenBank/DDBJ whole genome shotgun (WGS) entry which is preliminary data.</text>
</comment>
<protein>
    <submittedName>
        <fullName evidence="1">Uncharacterized protein</fullName>
    </submittedName>
</protein>
<proteinExistence type="predicted"/>
<dbReference type="EMBL" id="BDGJ01000084">
    <property type="protein sequence ID" value="GAW92560.1"/>
    <property type="molecule type" value="Genomic_DNA"/>
</dbReference>
<accession>A0A1Z5HTG7</accession>
<reference evidence="2" key="1">
    <citation type="journal article" date="2017" name="Appl. Environ. Microbiol.">
        <title>Genomic analysis of Calderihabitans maritimus KKC1, a thermophilic hydrogenogenic carboxydotrophic bacterium isolated from marine sediment.</title>
        <authorList>
            <person name="Omae K."/>
            <person name="Yoneda Y."/>
            <person name="Fukuyama Y."/>
            <person name="Yoshida T."/>
            <person name="Sako Y."/>
        </authorList>
    </citation>
    <scope>NUCLEOTIDE SEQUENCE [LARGE SCALE GENOMIC DNA]</scope>
    <source>
        <strain evidence="2">KKC1</strain>
    </source>
</reference>
<dbReference type="Proteomes" id="UP000197032">
    <property type="component" value="Unassembled WGS sequence"/>
</dbReference>
<evidence type="ECO:0000313" key="1">
    <source>
        <dbReference type="EMBL" id="GAW92560.1"/>
    </source>
</evidence>
<gene>
    <name evidence="1" type="ORF">KKC1_17140</name>
</gene>
<name>A0A1Z5HTG7_9FIRM</name>
<sequence length="13" mass="1655">MRLTTSRHRRGHF</sequence>
<organism evidence="1 2">
    <name type="scientific">Calderihabitans maritimus</name>
    <dbReference type="NCBI Taxonomy" id="1246530"/>
    <lineage>
        <taxon>Bacteria</taxon>
        <taxon>Bacillati</taxon>
        <taxon>Bacillota</taxon>
        <taxon>Clostridia</taxon>
        <taxon>Neomoorellales</taxon>
        <taxon>Calderihabitantaceae</taxon>
        <taxon>Calderihabitans</taxon>
    </lineage>
</organism>
<evidence type="ECO:0000313" key="2">
    <source>
        <dbReference type="Proteomes" id="UP000197032"/>
    </source>
</evidence>
<keyword evidence="2" id="KW-1185">Reference proteome</keyword>